<dbReference type="AlphaFoldDB" id="A0A6J8BQ95"/>
<dbReference type="GO" id="GO:0005886">
    <property type="term" value="C:plasma membrane"/>
    <property type="evidence" value="ECO:0007669"/>
    <property type="project" value="TreeGrafter"/>
</dbReference>
<evidence type="ECO:0000256" key="3">
    <source>
        <dbReference type="SAM" id="MobiDB-lite"/>
    </source>
</evidence>
<dbReference type="GO" id="GO:0035023">
    <property type="term" value="P:regulation of Rho protein signal transduction"/>
    <property type="evidence" value="ECO:0007669"/>
    <property type="project" value="TreeGrafter"/>
</dbReference>
<feature type="compositionally biased region" description="Basic and acidic residues" evidence="3">
    <location>
        <begin position="228"/>
        <end position="240"/>
    </location>
</feature>
<dbReference type="PANTHER" id="PTHR12287:SF23">
    <property type="entry name" value="AROUSER, ISOFORM A-RELATED"/>
    <property type="match status" value="1"/>
</dbReference>
<dbReference type="PANTHER" id="PTHR12287">
    <property type="entry name" value="EPIDERMAL GROWTH FACTOR RECEPTOR KINASE SUBSTRATE EPS8-RELATED PROTEIN"/>
    <property type="match status" value="1"/>
</dbReference>
<accession>A0A6J8BQ95</accession>
<organism evidence="5 6">
    <name type="scientific">Mytilus coruscus</name>
    <name type="common">Sea mussel</name>
    <dbReference type="NCBI Taxonomy" id="42192"/>
    <lineage>
        <taxon>Eukaryota</taxon>
        <taxon>Metazoa</taxon>
        <taxon>Spiralia</taxon>
        <taxon>Lophotrochozoa</taxon>
        <taxon>Mollusca</taxon>
        <taxon>Bivalvia</taxon>
        <taxon>Autobranchia</taxon>
        <taxon>Pteriomorphia</taxon>
        <taxon>Mytilida</taxon>
        <taxon>Mytiloidea</taxon>
        <taxon>Mytilidae</taxon>
        <taxon>Mytilinae</taxon>
        <taxon>Mytilus</taxon>
    </lineage>
</organism>
<evidence type="ECO:0000313" key="6">
    <source>
        <dbReference type="Proteomes" id="UP000507470"/>
    </source>
</evidence>
<dbReference type="SUPFAM" id="SSF50044">
    <property type="entry name" value="SH3-domain"/>
    <property type="match status" value="1"/>
</dbReference>
<feature type="compositionally biased region" description="Basic and acidic residues" evidence="3">
    <location>
        <begin position="27"/>
        <end position="39"/>
    </location>
</feature>
<dbReference type="InterPro" id="IPR039801">
    <property type="entry name" value="EPS8-like"/>
</dbReference>
<keyword evidence="1 2" id="KW-0728">SH3 domain</keyword>
<dbReference type="InterPro" id="IPR036028">
    <property type="entry name" value="SH3-like_dom_sf"/>
</dbReference>
<dbReference type="Pfam" id="PF00018">
    <property type="entry name" value="SH3_1"/>
    <property type="match status" value="1"/>
</dbReference>
<proteinExistence type="predicted"/>
<reference evidence="5 6" key="1">
    <citation type="submission" date="2020-06" db="EMBL/GenBank/DDBJ databases">
        <authorList>
            <person name="Li R."/>
            <person name="Bekaert M."/>
        </authorList>
    </citation>
    <scope>NUCLEOTIDE SEQUENCE [LARGE SCALE GENOMIC DNA]</scope>
    <source>
        <strain evidence="6">wild</strain>
    </source>
</reference>
<feature type="region of interest" description="Disordered" evidence="3">
    <location>
        <begin position="1"/>
        <end position="165"/>
    </location>
</feature>
<dbReference type="Gene3D" id="2.30.30.40">
    <property type="entry name" value="SH3 Domains"/>
    <property type="match status" value="1"/>
</dbReference>
<dbReference type="OrthoDB" id="4680325at2759"/>
<feature type="domain" description="SH3" evidence="4">
    <location>
        <begin position="172"/>
        <end position="231"/>
    </location>
</feature>
<keyword evidence="6" id="KW-1185">Reference proteome</keyword>
<sequence length="246" mass="29395">MQSTQRNQFKPTIDKSQLEQSLANHKHQIEENTRAEEARFQSQQMIRQLPPPREEPSYRDDYRATKDDYRATKDDYRTTKDDYRTTKDDYRSPAYGRTLQEEPSYSRSRREEEPSYHTGPIGASSRIGQSFRPEEDDHYRREPINQDAHRYSGNKSRGQENQEYKEELRRKMLSKIYEAVHERTGRNQKEITVEKGDILEVLDDSRNWWRLRNYKGDSGYAPYTILRDAGDDRNDIDRGFRGTRQQ</sequence>
<dbReference type="InterPro" id="IPR001452">
    <property type="entry name" value="SH3_domain"/>
</dbReference>
<dbReference type="GO" id="GO:0003779">
    <property type="term" value="F:actin binding"/>
    <property type="evidence" value="ECO:0007669"/>
    <property type="project" value="TreeGrafter"/>
</dbReference>
<dbReference type="GO" id="GO:0007266">
    <property type="term" value="P:Rho protein signal transduction"/>
    <property type="evidence" value="ECO:0007669"/>
    <property type="project" value="TreeGrafter"/>
</dbReference>
<gene>
    <name evidence="5" type="ORF">MCOR_21279</name>
</gene>
<dbReference type="Proteomes" id="UP000507470">
    <property type="component" value="Unassembled WGS sequence"/>
</dbReference>
<feature type="compositionally biased region" description="Basic and acidic residues" evidence="3">
    <location>
        <begin position="52"/>
        <end position="91"/>
    </location>
</feature>
<name>A0A6J8BQ95_MYTCO</name>
<evidence type="ECO:0000313" key="5">
    <source>
        <dbReference type="EMBL" id="CAC5385776.1"/>
    </source>
</evidence>
<evidence type="ECO:0000259" key="4">
    <source>
        <dbReference type="PROSITE" id="PS50002"/>
    </source>
</evidence>
<evidence type="ECO:0000256" key="2">
    <source>
        <dbReference type="PROSITE-ProRule" id="PRU00192"/>
    </source>
</evidence>
<feature type="region of interest" description="Disordered" evidence="3">
    <location>
        <begin position="227"/>
        <end position="246"/>
    </location>
</feature>
<evidence type="ECO:0000256" key="1">
    <source>
        <dbReference type="ARBA" id="ARBA00022443"/>
    </source>
</evidence>
<protein>
    <recommendedName>
        <fullName evidence="4">SH3 domain-containing protein</fullName>
    </recommendedName>
</protein>
<dbReference type="PROSITE" id="PS50002">
    <property type="entry name" value="SH3"/>
    <property type="match status" value="1"/>
</dbReference>
<dbReference type="EMBL" id="CACVKT020003764">
    <property type="protein sequence ID" value="CAC5385776.1"/>
    <property type="molecule type" value="Genomic_DNA"/>
</dbReference>
<dbReference type="SMART" id="SM00326">
    <property type="entry name" value="SH3"/>
    <property type="match status" value="1"/>
</dbReference>
<feature type="compositionally biased region" description="Polar residues" evidence="3">
    <location>
        <begin position="1"/>
        <end position="11"/>
    </location>
</feature>
<feature type="compositionally biased region" description="Basic and acidic residues" evidence="3">
    <location>
        <begin position="132"/>
        <end position="150"/>
    </location>
</feature>